<dbReference type="RefSeq" id="WP_141374576.1">
    <property type="nucleotide sequence ID" value="NZ_BAPL01000017.1"/>
</dbReference>
<dbReference type="GO" id="GO:0009088">
    <property type="term" value="P:threonine biosynthetic process"/>
    <property type="evidence" value="ECO:0007669"/>
    <property type="project" value="TreeGrafter"/>
</dbReference>
<comment type="similarity">
    <text evidence="1">Belongs to the pseudomonas-type ThrB family.</text>
</comment>
<dbReference type="AlphaFoldDB" id="A0A4Y3TSE2"/>
<proteinExistence type="inferred from homology"/>
<reference evidence="3 4" key="1">
    <citation type="submission" date="2019-06" db="EMBL/GenBank/DDBJ databases">
        <title>Whole genome shotgun sequence of Acetobacter peroxydans NBRC 13755.</title>
        <authorList>
            <person name="Hosoyama A."/>
            <person name="Uohara A."/>
            <person name="Ohji S."/>
            <person name="Ichikawa N."/>
        </authorList>
    </citation>
    <scope>NUCLEOTIDE SEQUENCE [LARGE SCALE GENOMIC DNA]</scope>
    <source>
        <strain evidence="3 4">NBRC 13755</strain>
    </source>
</reference>
<dbReference type="Pfam" id="PF01636">
    <property type="entry name" value="APH"/>
    <property type="match status" value="1"/>
</dbReference>
<evidence type="ECO:0000313" key="4">
    <source>
        <dbReference type="Proteomes" id="UP000317730"/>
    </source>
</evidence>
<keyword evidence="4" id="KW-1185">Reference proteome</keyword>
<dbReference type="InterPro" id="IPR050249">
    <property type="entry name" value="Pseudomonas-type_ThrB"/>
</dbReference>
<dbReference type="PANTHER" id="PTHR21064">
    <property type="entry name" value="AMINOGLYCOSIDE PHOSPHOTRANSFERASE DOMAIN-CONTAINING PROTEIN-RELATED"/>
    <property type="match status" value="1"/>
</dbReference>
<keyword evidence="3" id="KW-0808">Transferase</keyword>
<keyword evidence="3" id="KW-0418">Kinase</keyword>
<gene>
    <name evidence="3" type="primary">yerI</name>
    <name evidence="3" type="ORF">APE01nite_04610</name>
</gene>
<protein>
    <submittedName>
        <fullName evidence="3">Homoserine kinase</fullName>
    </submittedName>
</protein>
<dbReference type="GO" id="GO:0004413">
    <property type="term" value="F:homoserine kinase activity"/>
    <property type="evidence" value="ECO:0007669"/>
    <property type="project" value="TreeGrafter"/>
</dbReference>
<feature type="domain" description="Aminoglycoside phosphotransferase" evidence="2">
    <location>
        <begin position="39"/>
        <end position="270"/>
    </location>
</feature>
<name>A0A4Y3TSE2_9PROT</name>
<sequence>MTSSHADPLDDALLIHLANQAAARYPFCQQARISLVTRSENATFLVETAVQRYALRIHRPDYHELVDIESELGWLEALQRDTDIPVPYPLEDCDGGRVLTLDVPGGGHRHAVLFYWLEGETPTACLDPLSFRQLGELTARLHQHSRNWLLPKRFRRITWNHTTMVGPEGRWGNWRDIPGLSSADIHLIAQAVQQAGLELSVYGMAAERYGLIHSDLRLANLIMHPSGTQIIDFDDCGFGWFMHDLAAAISFEEHHPAAPTWAQNWLDGYARVASLSAEDHAILPALFVQRRVQLTAWAGSHMQTDMVRSLGADWLEHTVRLCRRYLDGKSWPIGAG</sequence>
<dbReference type="InterPro" id="IPR011009">
    <property type="entry name" value="Kinase-like_dom_sf"/>
</dbReference>
<dbReference type="Gene3D" id="3.30.200.20">
    <property type="entry name" value="Phosphorylase Kinase, domain 1"/>
    <property type="match status" value="1"/>
</dbReference>
<dbReference type="EMBL" id="BJMV01000001">
    <property type="protein sequence ID" value="GEB84664.1"/>
    <property type="molecule type" value="Genomic_DNA"/>
</dbReference>
<organism evidence="3 4">
    <name type="scientific">Acetobacter peroxydans</name>
    <dbReference type="NCBI Taxonomy" id="104098"/>
    <lineage>
        <taxon>Bacteria</taxon>
        <taxon>Pseudomonadati</taxon>
        <taxon>Pseudomonadota</taxon>
        <taxon>Alphaproteobacteria</taxon>
        <taxon>Acetobacterales</taxon>
        <taxon>Acetobacteraceae</taxon>
        <taxon>Acetobacter</taxon>
    </lineage>
</organism>
<dbReference type="SUPFAM" id="SSF56112">
    <property type="entry name" value="Protein kinase-like (PK-like)"/>
    <property type="match status" value="1"/>
</dbReference>
<dbReference type="Gene3D" id="3.90.1200.10">
    <property type="match status" value="1"/>
</dbReference>
<dbReference type="Proteomes" id="UP000317730">
    <property type="component" value="Unassembled WGS sequence"/>
</dbReference>
<accession>A0A4Y3TSE2</accession>
<dbReference type="InterPro" id="IPR002575">
    <property type="entry name" value="Aminoglycoside_PTrfase"/>
</dbReference>
<evidence type="ECO:0000313" key="3">
    <source>
        <dbReference type="EMBL" id="GEB84664.1"/>
    </source>
</evidence>
<evidence type="ECO:0000259" key="2">
    <source>
        <dbReference type="Pfam" id="PF01636"/>
    </source>
</evidence>
<comment type="caution">
    <text evidence="3">The sequence shown here is derived from an EMBL/GenBank/DDBJ whole genome shotgun (WGS) entry which is preliminary data.</text>
</comment>
<dbReference type="PANTHER" id="PTHR21064:SF6">
    <property type="entry name" value="AMINOGLYCOSIDE PHOSPHOTRANSFERASE DOMAIN-CONTAINING PROTEIN"/>
    <property type="match status" value="1"/>
</dbReference>
<dbReference type="OrthoDB" id="241498at2"/>
<evidence type="ECO:0000256" key="1">
    <source>
        <dbReference type="ARBA" id="ARBA00038240"/>
    </source>
</evidence>